<dbReference type="Pfam" id="PF16860">
    <property type="entry name" value="CX9C"/>
    <property type="match status" value="2"/>
</dbReference>
<evidence type="ECO:0000256" key="1">
    <source>
        <dbReference type="SAM" id="MobiDB-lite"/>
    </source>
</evidence>
<dbReference type="PROSITE" id="PS51808">
    <property type="entry name" value="CHCH"/>
    <property type="match status" value="1"/>
</dbReference>
<dbReference type="InterPro" id="IPR052848">
    <property type="entry name" value="CHCH_domain-containing_protein"/>
</dbReference>
<dbReference type="GO" id="GO:0045333">
    <property type="term" value="P:cellular respiration"/>
    <property type="evidence" value="ECO:0007669"/>
    <property type="project" value="TreeGrafter"/>
</dbReference>
<proteinExistence type="predicted"/>
<feature type="compositionally biased region" description="Polar residues" evidence="1">
    <location>
        <begin position="114"/>
        <end position="129"/>
    </location>
</feature>
<reference evidence="3 4" key="1">
    <citation type="submission" date="2018-06" db="EMBL/GenBank/DDBJ databases">
        <title>Comparative genomics reveals the genomic features of Rhizophagus irregularis, R. cerebriforme, R. diaphanum and Gigaspora rosea, and their symbiotic lifestyle signature.</title>
        <authorList>
            <person name="Morin E."/>
            <person name="San Clemente H."/>
            <person name="Chen E.C.H."/>
            <person name="De La Providencia I."/>
            <person name="Hainaut M."/>
            <person name="Kuo A."/>
            <person name="Kohler A."/>
            <person name="Murat C."/>
            <person name="Tang N."/>
            <person name="Roy S."/>
            <person name="Loubradou J."/>
            <person name="Henrissat B."/>
            <person name="Grigoriev I.V."/>
            <person name="Corradi N."/>
            <person name="Roux C."/>
            <person name="Martin F.M."/>
        </authorList>
    </citation>
    <scope>NUCLEOTIDE SEQUENCE [LARGE SCALE GENOMIC DNA]</scope>
    <source>
        <strain evidence="3 4">DAOM 227022</strain>
    </source>
</reference>
<evidence type="ECO:0000259" key="2">
    <source>
        <dbReference type="Pfam" id="PF16860"/>
    </source>
</evidence>
<gene>
    <name evidence="3" type="ORF">C1645_685546</name>
</gene>
<comment type="caution">
    <text evidence="3">The sequence shown here is derived from an EMBL/GenBank/DDBJ whole genome shotgun (WGS) entry which is preliminary data.</text>
</comment>
<feature type="domain" description="IMS import disulfide relay-system CHCH-CHCH-like Cx9C" evidence="2">
    <location>
        <begin position="52"/>
        <end position="93"/>
    </location>
</feature>
<feature type="domain" description="IMS import disulfide relay-system CHCH-CHCH-like Cx9C" evidence="2">
    <location>
        <begin position="6"/>
        <end position="48"/>
    </location>
</feature>
<dbReference type="Proteomes" id="UP000265703">
    <property type="component" value="Unassembled WGS sequence"/>
</dbReference>
<dbReference type="AlphaFoldDB" id="A0A397TKK1"/>
<organism evidence="3 4">
    <name type="scientific">Glomus cerebriforme</name>
    <dbReference type="NCBI Taxonomy" id="658196"/>
    <lineage>
        <taxon>Eukaryota</taxon>
        <taxon>Fungi</taxon>
        <taxon>Fungi incertae sedis</taxon>
        <taxon>Mucoromycota</taxon>
        <taxon>Glomeromycotina</taxon>
        <taxon>Glomeromycetes</taxon>
        <taxon>Glomerales</taxon>
        <taxon>Glomeraceae</taxon>
        <taxon>Glomus</taxon>
    </lineage>
</organism>
<dbReference type="OrthoDB" id="2581252at2759"/>
<protein>
    <recommendedName>
        <fullName evidence="2">IMS import disulfide relay-system CHCH-CHCH-like Cx9C domain-containing protein</fullName>
    </recommendedName>
</protein>
<sequence>MNSTIELVLKHCSTQLELYQRCVENNPTEWSTICQKEKHELNKCSEDNIPLLRQVKKQCNETIQAFDKCLTENETDPKSCTSLLRNLYDCTENAAADFNKNKNDNNNKVSNNNYSHKQSSGNVNAGTEK</sequence>
<evidence type="ECO:0000313" key="4">
    <source>
        <dbReference type="Proteomes" id="UP000265703"/>
    </source>
</evidence>
<dbReference type="PANTHER" id="PTHR47106:SF1">
    <property type="entry name" value="COILED-COIL-HELIX-COILED-COIL-HELIX DOMAIN-CONTAINING PROTEIN 5"/>
    <property type="match status" value="1"/>
</dbReference>
<dbReference type="InterPro" id="IPR009069">
    <property type="entry name" value="Cys_alpha_HP_mot_SF"/>
</dbReference>
<dbReference type="GO" id="GO:0005758">
    <property type="term" value="C:mitochondrial intermembrane space"/>
    <property type="evidence" value="ECO:0007669"/>
    <property type="project" value="TreeGrafter"/>
</dbReference>
<keyword evidence="4" id="KW-1185">Reference proteome</keyword>
<evidence type="ECO:0000313" key="3">
    <source>
        <dbReference type="EMBL" id="RIA98763.1"/>
    </source>
</evidence>
<accession>A0A397TKK1</accession>
<name>A0A397TKK1_9GLOM</name>
<dbReference type="PANTHER" id="PTHR47106">
    <property type="entry name" value="COILED-COIL-HELIX-COILED-COIL-HELIX DOMAIN-CONTAINING PROTEIN 5"/>
    <property type="match status" value="1"/>
</dbReference>
<dbReference type="SUPFAM" id="SSF47072">
    <property type="entry name" value="Cysteine alpha-hairpin motif"/>
    <property type="match status" value="1"/>
</dbReference>
<dbReference type="InterPro" id="IPR031731">
    <property type="entry name" value="CX9C"/>
</dbReference>
<dbReference type="EMBL" id="QKYT01000012">
    <property type="protein sequence ID" value="RIA98763.1"/>
    <property type="molecule type" value="Genomic_DNA"/>
</dbReference>
<feature type="region of interest" description="Disordered" evidence="1">
    <location>
        <begin position="97"/>
        <end position="129"/>
    </location>
</feature>
<dbReference type="Gene3D" id="1.10.287.2900">
    <property type="match status" value="2"/>
</dbReference>